<dbReference type="EMBL" id="JACHMW010000001">
    <property type="protein sequence ID" value="MBB5849848.1"/>
    <property type="molecule type" value="Genomic_DNA"/>
</dbReference>
<dbReference type="AlphaFoldDB" id="A0A7W9JLE3"/>
<dbReference type="InterPro" id="IPR007466">
    <property type="entry name" value="Peptidyl-Arg-deiminase_porph"/>
</dbReference>
<sequence>MPAAETVPADAAGRPDARPRVPGPREQPERAWLALPRRHPVPALLDEARDAVAGLAETLAEVLPVTVLADPADHTARSLIPPEVDLLAAPVDSPLLGRAGPGFVRRPEGLAAIAWRPAAGAGGPGPRDAGVAAAVAAAAGLPLLTPMLRAPRDAWVADGEGTAVVAADPVLDGRTNPAWTPEQVEAEFATLLGITRVVWLPPVPRIPTGPWGGAGHLGAWVRLLGGGEAAVHWRADRFHPEHLHGAAALRILQDAPDAAGRPLRVRTVPGGALPPEHDPAEIGPRSLVDTVPLGSAVLRPAFEDAGTEEAAAAACAALHPGLRPVPFPGAPLLRLAGSLSDLVLVQPRP</sequence>
<dbReference type="Proteomes" id="UP000567246">
    <property type="component" value="Unassembled WGS sequence"/>
</dbReference>
<name>A0A7W9JLE3_9MICC</name>
<feature type="region of interest" description="Disordered" evidence="2">
    <location>
        <begin position="1"/>
        <end position="30"/>
    </location>
</feature>
<dbReference type="GO" id="GO:0009446">
    <property type="term" value="P:putrescine biosynthetic process"/>
    <property type="evidence" value="ECO:0007669"/>
    <property type="project" value="InterPro"/>
</dbReference>
<dbReference type="GO" id="GO:0004668">
    <property type="term" value="F:protein-arginine deiminase activity"/>
    <property type="evidence" value="ECO:0007669"/>
    <property type="project" value="InterPro"/>
</dbReference>
<evidence type="ECO:0000313" key="4">
    <source>
        <dbReference type="Proteomes" id="UP000567246"/>
    </source>
</evidence>
<reference evidence="3 4" key="1">
    <citation type="submission" date="2020-08" db="EMBL/GenBank/DDBJ databases">
        <title>Sequencing the genomes of 1000 actinobacteria strains.</title>
        <authorList>
            <person name="Klenk H.-P."/>
        </authorList>
    </citation>
    <scope>NUCLEOTIDE SEQUENCE [LARGE SCALE GENOMIC DNA]</scope>
    <source>
        <strain evidence="3 4">DSM 17945</strain>
    </source>
</reference>
<dbReference type="SUPFAM" id="SSF55909">
    <property type="entry name" value="Pentein"/>
    <property type="match status" value="1"/>
</dbReference>
<protein>
    <submittedName>
        <fullName evidence="3">Agmatine deiminase</fullName>
        <ecNumber evidence="3">3.5.3.12</ecNumber>
    </submittedName>
</protein>
<dbReference type="GO" id="GO:0047632">
    <property type="term" value="F:agmatine deiminase activity"/>
    <property type="evidence" value="ECO:0007669"/>
    <property type="project" value="UniProtKB-EC"/>
</dbReference>
<dbReference type="PANTHER" id="PTHR31377">
    <property type="entry name" value="AGMATINE DEIMINASE-RELATED"/>
    <property type="match status" value="1"/>
</dbReference>
<dbReference type="PANTHER" id="PTHR31377:SF0">
    <property type="entry name" value="AGMATINE DEIMINASE-RELATED"/>
    <property type="match status" value="1"/>
</dbReference>
<proteinExistence type="predicted"/>
<keyword evidence="1 3" id="KW-0378">Hydrolase</keyword>
<keyword evidence="4" id="KW-1185">Reference proteome</keyword>
<dbReference type="Pfam" id="PF04371">
    <property type="entry name" value="PAD_porph"/>
    <property type="match status" value="1"/>
</dbReference>
<evidence type="ECO:0000256" key="1">
    <source>
        <dbReference type="ARBA" id="ARBA00022801"/>
    </source>
</evidence>
<dbReference type="RefSeq" id="WP_184173569.1">
    <property type="nucleotide sequence ID" value="NZ_JACHMW010000001.1"/>
</dbReference>
<organism evidence="3 4">
    <name type="scientific">Micrococcus endophyticus</name>
    <dbReference type="NCBI Taxonomy" id="455343"/>
    <lineage>
        <taxon>Bacteria</taxon>
        <taxon>Bacillati</taxon>
        <taxon>Actinomycetota</taxon>
        <taxon>Actinomycetes</taxon>
        <taxon>Micrococcales</taxon>
        <taxon>Micrococcaceae</taxon>
        <taxon>Micrococcus</taxon>
    </lineage>
</organism>
<gene>
    <name evidence="3" type="ORF">HDA33_002412</name>
</gene>
<accession>A0A7W9JLE3</accession>
<dbReference type="EC" id="3.5.3.12" evidence="3"/>
<comment type="caution">
    <text evidence="3">The sequence shown here is derived from an EMBL/GenBank/DDBJ whole genome shotgun (WGS) entry which is preliminary data.</text>
</comment>
<dbReference type="Gene3D" id="3.75.10.10">
    <property type="entry name" value="L-arginine/glycine Amidinotransferase, Chain A"/>
    <property type="match status" value="1"/>
</dbReference>
<evidence type="ECO:0000256" key="2">
    <source>
        <dbReference type="SAM" id="MobiDB-lite"/>
    </source>
</evidence>
<evidence type="ECO:0000313" key="3">
    <source>
        <dbReference type="EMBL" id="MBB5849848.1"/>
    </source>
</evidence>